<evidence type="ECO:0000256" key="1">
    <source>
        <dbReference type="HAMAP-Rule" id="MF_01548"/>
    </source>
</evidence>
<comment type="caution">
    <text evidence="2">The sequence shown here is derived from an EMBL/GenBank/DDBJ whole genome shotgun (WGS) entry which is preliminary data.</text>
</comment>
<dbReference type="HAMAP" id="MF_01548">
    <property type="entry name" value="UPF0354"/>
    <property type="match status" value="1"/>
</dbReference>
<dbReference type="RefSeq" id="WP_380966110.1">
    <property type="nucleotide sequence ID" value="NZ_JBHTCO010000014.1"/>
</dbReference>
<dbReference type="Proteomes" id="UP001596505">
    <property type="component" value="Unassembled WGS sequence"/>
</dbReference>
<dbReference type="PIRSF" id="PIRSF012562">
    <property type="entry name" value="UCP012562"/>
    <property type="match status" value="1"/>
</dbReference>
<name>A0ABW2PY35_9BACL</name>
<dbReference type="Pfam" id="PF07285">
    <property type="entry name" value="DUF1444"/>
    <property type="match status" value="1"/>
</dbReference>
<dbReference type="EMBL" id="JBHTCO010000014">
    <property type="protein sequence ID" value="MFC7393595.1"/>
    <property type="molecule type" value="Genomic_DNA"/>
</dbReference>
<reference evidence="3" key="1">
    <citation type="journal article" date="2019" name="Int. J. Syst. Evol. Microbiol.">
        <title>The Global Catalogue of Microorganisms (GCM) 10K type strain sequencing project: providing services to taxonomists for standard genome sequencing and annotation.</title>
        <authorList>
            <consortium name="The Broad Institute Genomics Platform"/>
            <consortium name="The Broad Institute Genome Sequencing Center for Infectious Disease"/>
            <person name="Wu L."/>
            <person name="Ma J."/>
        </authorList>
    </citation>
    <scope>NUCLEOTIDE SEQUENCE [LARGE SCALE GENOMIC DNA]</scope>
    <source>
        <strain evidence="3">CGMCC 1.16305</strain>
    </source>
</reference>
<accession>A0ABW2PY35</accession>
<protein>
    <recommendedName>
        <fullName evidence="1">UPF0354 protein ACFQRG_11585</fullName>
    </recommendedName>
</protein>
<keyword evidence="3" id="KW-1185">Reference proteome</keyword>
<dbReference type="NCBIfam" id="NF010189">
    <property type="entry name" value="PRK13668.1"/>
    <property type="match status" value="1"/>
</dbReference>
<comment type="similarity">
    <text evidence="1">Belongs to the UPF0354 family.</text>
</comment>
<proteinExistence type="inferred from homology"/>
<evidence type="ECO:0000313" key="3">
    <source>
        <dbReference type="Proteomes" id="UP001596505"/>
    </source>
</evidence>
<gene>
    <name evidence="2" type="ORF">ACFQRG_11585</name>
</gene>
<dbReference type="InterPro" id="IPR010838">
    <property type="entry name" value="DUF1444"/>
</dbReference>
<organism evidence="2 3">
    <name type="scientific">Scopulibacillus cellulosilyticus</name>
    <dbReference type="NCBI Taxonomy" id="2665665"/>
    <lineage>
        <taxon>Bacteria</taxon>
        <taxon>Bacillati</taxon>
        <taxon>Bacillota</taxon>
        <taxon>Bacilli</taxon>
        <taxon>Bacillales</taxon>
        <taxon>Sporolactobacillaceae</taxon>
        <taxon>Scopulibacillus</taxon>
    </lineage>
</organism>
<evidence type="ECO:0000313" key="2">
    <source>
        <dbReference type="EMBL" id="MFC7393595.1"/>
    </source>
</evidence>
<sequence>MDSKELRKILEERLKGKNRILSYDKKQDKLRIEDNKTKKGITLSLPGILNRYENEKEKVIDEVVYYIEEAMTVMNESQTLSGKEKKIFPVIRSTSFPTETKDGKQLLYKDHTAETRVFYAVDLEQSYRLIDKAFMESENIDEQTIQEMASFNLRSLPNEMKKDVVAGNDFYFINYNDGYDASRILNQQLLDDMKEKAKGQLTVAVPHQDVLVFGDIVNDRGYDVLGQMTMHFFTNGNIPITSLPFLYGDKGLEPIFILAKNKPIDED</sequence>